<keyword evidence="11" id="KW-1185">Reference proteome</keyword>
<dbReference type="InterPro" id="IPR051898">
    <property type="entry name" value="Ribosome_Assembly_3"/>
</dbReference>
<protein>
    <recommendedName>
        <fullName evidence="4">Ribosome assembly protein 3</fullName>
    </recommendedName>
</protein>
<comment type="caution">
    <text evidence="10">The sequence shown here is derived from an EMBL/GenBank/DDBJ whole genome shotgun (WGS) entry which is preliminary data.</text>
</comment>
<keyword evidence="6" id="KW-0539">Nucleus</keyword>
<feature type="region of interest" description="Disordered" evidence="8">
    <location>
        <begin position="1"/>
        <end position="57"/>
    </location>
</feature>
<sequence length="170" mass="18755">MEYSDSEVSVNSVDSQQANEDFKDDYSSDSSDDSKPDLSKAETETLDSESKNTETTSDNIGLKQELIALSKQDRTLKTLLEIEEEISHENDESNGRSVVITNSELVSKLGGHSSLLEQEAKNGFQAIYMEAVTSAFGEELNKLRHSEQIDKNRLELLIDSLNAGAGIFSD</sequence>
<keyword evidence="7" id="KW-0687">Ribonucleoprotein</keyword>
<dbReference type="InterPro" id="IPR028217">
    <property type="entry name" value="Rsa3_C"/>
</dbReference>
<evidence type="ECO:0000256" key="1">
    <source>
        <dbReference type="ARBA" id="ARBA00003035"/>
    </source>
</evidence>
<evidence type="ECO:0000313" key="10">
    <source>
        <dbReference type="EMBL" id="OMJ14230.1"/>
    </source>
</evidence>
<feature type="domain" description="Ribosome-assembly protein 3 C-terminal" evidence="9">
    <location>
        <begin position="124"/>
        <end position="169"/>
    </location>
</feature>
<evidence type="ECO:0000256" key="5">
    <source>
        <dbReference type="ARBA" id="ARBA00022517"/>
    </source>
</evidence>
<dbReference type="PANTHER" id="PTHR28127">
    <property type="entry name" value="RIBOSOME ASSEMBLY PROTEIN 3"/>
    <property type="match status" value="1"/>
</dbReference>
<dbReference type="Proteomes" id="UP000187429">
    <property type="component" value="Unassembled WGS sequence"/>
</dbReference>
<comment type="function">
    <text evidence="1">Required for efficient biogenesis of the 60S ribosomal subunit.</text>
</comment>
<accession>A0A1R1XHZ5</accession>
<evidence type="ECO:0000256" key="3">
    <source>
        <dbReference type="ARBA" id="ARBA00006256"/>
    </source>
</evidence>
<evidence type="ECO:0000256" key="8">
    <source>
        <dbReference type="SAM" id="MobiDB-lite"/>
    </source>
</evidence>
<evidence type="ECO:0000313" key="11">
    <source>
        <dbReference type="Proteomes" id="UP000187429"/>
    </source>
</evidence>
<dbReference type="EMBL" id="LSSM01004733">
    <property type="protein sequence ID" value="OMJ14230.1"/>
    <property type="molecule type" value="Genomic_DNA"/>
</dbReference>
<name>A0A1R1XHZ5_9FUNG</name>
<keyword evidence="5" id="KW-0690">Ribosome biogenesis</keyword>
<reference evidence="11" key="1">
    <citation type="submission" date="2017-01" db="EMBL/GenBank/DDBJ databases">
        <authorList>
            <person name="Wang Y."/>
            <person name="White M."/>
            <person name="Kvist S."/>
            <person name="Moncalvo J.-M."/>
        </authorList>
    </citation>
    <scope>NUCLEOTIDE SEQUENCE [LARGE SCALE GENOMIC DNA]</scope>
    <source>
        <strain evidence="11">ID-206-W2</strain>
    </source>
</reference>
<proteinExistence type="inferred from homology"/>
<comment type="subcellular location">
    <subcellularLocation>
        <location evidence="2">Nucleus</location>
        <location evidence="2">Nucleolus</location>
    </subcellularLocation>
</comment>
<dbReference type="GO" id="GO:0030687">
    <property type="term" value="C:preribosome, large subunit precursor"/>
    <property type="evidence" value="ECO:0007669"/>
    <property type="project" value="TreeGrafter"/>
</dbReference>
<comment type="similarity">
    <text evidence="3">Belongs to the RSA3 family.</text>
</comment>
<organism evidence="10 11">
    <name type="scientific">Smittium culicis</name>
    <dbReference type="NCBI Taxonomy" id="133412"/>
    <lineage>
        <taxon>Eukaryota</taxon>
        <taxon>Fungi</taxon>
        <taxon>Fungi incertae sedis</taxon>
        <taxon>Zoopagomycota</taxon>
        <taxon>Kickxellomycotina</taxon>
        <taxon>Harpellomycetes</taxon>
        <taxon>Harpellales</taxon>
        <taxon>Legeriomycetaceae</taxon>
        <taxon>Smittium</taxon>
    </lineage>
</organism>
<evidence type="ECO:0000256" key="2">
    <source>
        <dbReference type="ARBA" id="ARBA00004604"/>
    </source>
</evidence>
<evidence type="ECO:0000256" key="7">
    <source>
        <dbReference type="ARBA" id="ARBA00023274"/>
    </source>
</evidence>
<dbReference type="GO" id="GO:0000027">
    <property type="term" value="P:ribosomal large subunit assembly"/>
    <property type="evidence" value="ECO:0007669"/>
    <property type="project" value="TreeGrafter"/>
</dbReference>
<gene>
    <name evidence="10" type="ORF">AYI69_g8680</name>
</gene>
<dbReference type="GO" id="GO:0005730">
    <property type="term" value="C:nucleolus"/>
    <property type="evidence" value="ECO:0007669"/>
    <property type="project" value="UniProtKB-SubCell"/>
</dbReference>
<evidence type="ECO:0000256" key="4">
    <source>
        <dbReference type="ARBA" id="ARBA00015339"/>
    </source>
</evidence>
<feature type="compositionally biased region" description="Basic and acidic residues" evidence="8">
    <location>
        <begin position="20"/>
        <end position="52"/>
    </location>
</feature>
<dbReference type="AlphaFoldDB" id="A0A1R1XHZ5"/>
<dbReference type="OrthoDB" id="69550at2759"/>
<evidence type="ECO:0000256" key="6">
    <source>
        <dbReference type="ARBA" id="ARBA00023242"/>
    </source>
</evidence>
<feature type="compositionally biased region" description="Low complexity" evidence="8">
    <location>
        <begin position="1"/>
        <end position="15"/>
    </location>
</feature>
<dbReference type="Pfam" id="PF14615">
    <property type="entry name" value="Rsa3"/>
    <property type="match status" value="1"/>
</dbReference>
<evidence type="ECO:0000259" key="9">
    <source>
        <dbReference type="Pfam" id="PF14615"/>
    </source>
</evidence>
<dbReference type="PANTHER" id="PTHR28127:SF1">
    <property type="entry name" value="RIBOSOME ASSEMBLY PROTEIN 3"/>
    <property type="match status" value="1"/>
</dbReference>